<dbReference type="Proteomes" id="UP000036277">
    <property type="component" value="Unassembled WGS sequence"/>
</dbReference>
<evidence type="ECO:0000313" key="1">
    <source>
        <dbReference type="EMBL" id="KMJ45523.1"/>
    </source>
</evidence>
<organism evidence="1 2">
    <name type="scientific">Xenorhabdus khoisanae</name>
    <dbReference type="NCBI Taxonomy" id="880157"/>
    <lineage>
        <taxon>Bacteria</taxon>
        <taxon>Pseudomonadati</taxon>
        <taxon>Pseudomonadota</taxon>
        <taxon>Gammaproteobacteria</taxon>
        <taxon>Enterobacterales</taxon>
        <taxon>Morganellaceae</taxon>
        <taxon>Xenorhabdus</taxon>
    </lineage>
</organism>
<dbReference type="PATRIC" id="fig|880157.4.peg.1789"/>
<name>A0A0J5FTC2_9GAMM</name>
<accession>A0A0J5FTC2</accession>
<dbReference type="STRING" id="880157.AB204_08460"/>
<evidence type="ECO:0000313" key="2">
    <source>
        <dbReference type="Proteomes" id="UP000036277"/>
    </source>
</evidence>
<dbReference type="AlphaFoldDB" id="A0A0J5FTC2"/>
<dbReference type="EMBL" id="LFCV01000050">
    <property type="protein sequence ID" value="KMJ45523.1"/>
    <property type="molecule type" value="Genomic_DNA"/>
</dbReference>
<keyword evidence="2" id="KW-1185">Reference proteome</keyword>
<comment type="caution">
    <text evidence="1">The sequence shown here is derived from an EMBL/GenBank/DDBJ whole genome shotgun (WGS) entry which is preliminary data.</text>
</comment>
<reference evidence="1 2" key="1">
    <citation type="submission" date="2015-06" db="EMBL/GenBank/DDBJ databases">
        <title>Draft Whole-Genome Sequence of the Entomopathogenic Bacterium Xenorhabdus khoisanae.</title>
        <authorList>
            <person name="Naidoo S."/>
            <person name="Featherston J."/>
            <person name="Gray V.M."/>
        </authorList>
    </citation>
    <scope>NUCLEOTIDE SEQUENCE [LARGE SCALE GENOMIC DNA]</scope>
    <source>
        <strain evidence="1 2">MCB</strain>
    </source>
</reference>
<proteinExistence type="predicted"/>
<dbReference type="RefSeq" id="WP_047962939.1">
    <property type="nucleotide sequence ID" value="NZ_CAWMBG010000050.1"/>
</dbReference>
<protein>
    <submittedName>
        <fullName evidence="1">Uncharacterized protein</fullName>
    </submittedName>
</protein>
<sequence>MKKHPNQFIQAAIDYALYKGWKFRPSYGHAFGRLYCGTPNHPEHMMSIWSTPRNPENHAKQIIRKVDTCQ</sequence>
<dbReference type="OrthoDB" id="8778495at2"/>
<gene>
    <name evidence="1" type="ORF">AB204_08460</name>
</gene>